<proteinExistence type="predicted"/>
<evidence type="ECO:0000313" key="2">
    <source>
        <dbReference type="Proteomes" id="UP001055811"/>
    </source>
</evidence>
<accession>A0ACB9EYX7</accession>
<sequence>MSSVLKVPYGCDFTSVPVGRATVGRIINVIKEPFDQRGDIRICCLGSLVTETWNLEHEWKLEMLES</sequence>
<organism evidence="1 2">
    <name type="scientific">Cichorium intybus</name>
    <name type="common">Chicory</name>
    <dbReference type="NCBI Taxonomy" id="13427"/>
    <lineage>
        <taxon>Eukaryota</taxon>
        <taxon>Viridiplantae</taxon>
        <taxon>Streptophyta</taxon>
        <taxon>Embryophyta</taxon>
        <taxon>Tracheophyta</taxon>
        <taxon>Spermatophyta</taxon>
        <taxon>Magnoliopsida</taxon>
        <taxon>eudicotyledons</taxon>
        <taxon>Gunneridae</taxon>
        <taxon>Pentapetalae</taxon>
        <taxon>asterids</taxon>
        <taxon>campanulids</taxon>
        <taxon>Asterales</taxon>
        <taxon>Asteraceae</taxon>
        <taxon>Cichorioideae</taxon>
        <taxon>Cichorieae</taxon>
        <taxon>Cichoriinae</taxon>
        <taxon>Cichorium</taxon>
    </lineage>
</organism>
<keyword evidence="2" id="KW-1185">Reference proteome</keyword>
<protein>
    <submittedName>
        <fullName evidence="1">Uncharacterized protein</fullName>
    </submittedName>
</protein>
<comment type="caution">
    <text evidence="1">The sequence shown here is derived from an EMBL/GenBank/DDBJ whole genome shotgun (WGS) entry which is preliminary data.</text>
</comment>
<gene>
    <name evidence="1" type="ORF">L2E82_14295</name>
</gene>
<reference evidence="1 2" key="2">
    <citation type="journal article" date="2022" name="Mol. Ecol. Resour.">
        <title>The genomes of chicory, endive, great burdock and yacon provide insights into Asteraceae paleo-polyploidization history and plant inulin production.</title>
        <authorList>
            <person name="Fan W."/>
            <person name="Wang S."/>
            <person name="Wang H."/>
            <person name="Wang A."/>
            <person name="Jiang F."/>
            <person name="Liu H."/>
            <person name="Zhao H."/>
            <person name="Xu D."/>
            <person name="Zhang Y."/>
        </authorList>
    </citation>
    <scope>NUCLEOTIDE SEQUENCE [LARGE SCALE GENOMIC DNA]</scope>
    <source>
        <strain evidence="2">cv. Punajuju</strain>
        <tissue evidence="1">Leaves</tissue>
    </source>
</reference>
<dbReference type="EMBL" id="CM042011">
    <property type="protein sequence ID" value="KAI3764288.1"/>
    <property type="molecule type" value="Genomic_DNA"/>
</dbReference>
<evidence type="ECO:0000313" key="1">
    <source>
        <dbReference type="EMBL" id="KAI3764288.1"/>
    </source>
</evidence>
<reference evidence="2" key="1">
    <citation type="journal article" date="2022" name="Mol. Ecol. Resour.">
        <title>The genomes of chicory, endive, great burdock and yacon provide insights into Asteraceae palaeo-polyploidization history and plant inulin production.</title>
        <authorList>
            <person name="Fan W."/>
            <person name="Wang S."/>
            <person name="Wang H."/>
            <person name="Wang A."/>
            <person name="Jiang F."/>
            <person name="Liu H."/>
            <person name="Zhao H."/>
            <person name="Xu D."/>
            <person name="Zhang Y."/>
        </authorList>
    </citation>
    <scope>NUCLEOTIDE SEQUENCE [LARGE SCALE GENOMIC DNA]</scope>
    <source>
        <strain evidence="2">cv. Punajuju</strain>
    </source>
</reference>
<dbReference type="Proteomes" id="UP001055811">
    <property type="component" value="Linkage Group LG03"/>
</dbReference>
<name>A0ACB9EYX7_CICIN</name>